<keyword evidence="2 3" id="KW-0690">Ribosome biogenesis</keyword>
<name>A0A2T0QFB3_9ACTN</name>
<dbReference type="InterPro" id="IPR028989">
    <property type="entry name" value="RimP_N"/>
</dbReference>
<keyword evidence="6" id="KW-1185">Reference proteome</keyword>
<sequence>MSADARRARLVRLLEPVVAEAGLELEDVEVTPAGRRRLLRVVVDADDGVSLDDIAEASRTVSDALDSSDAMGGAPYVLEVTSPGVDRELREPRHWRRAAGRLVRAPLASGGEVEGRVVSADDAGVVLEVGAEQRGFGYGELGNGKVQVEFRRAQGSCDAE</sequence>
<dbReference type="PANTHER" id="PTHR33867">
    <property type="entry name" value="RIBOSOME MATURATION FACTOR RIMP"/>
    <property type="match status" value="1"/>
</dbReference>
<feature type="domain" description="Ribosome maturation factor RimP N-terminal" evidence="4">
    <location>
        <begin position="13"/>
        <end position="86"/>
    </location>
</feature>
<proteinExistence type="inferred from homology"/>
<evidence type="ECO:0000259" key="4">
    <source>
        <dbReference type="Pfam" id="PF02576"/>
    </source>
</evidence>
<comment type="similarity">
    <text evidence="3">Belongs to the RimP family.</text>
</comment>
<dbReference type="InterPro" id="IPR003728">
    <property type="entry name" value="Ribosome_maturation_RimP"/>
</dbReference>
<comment type="subcellular location">
    <subcellularLocation>
        <location evidence="3">Cytoplasm</location>
    </subcellularLocation>
</comment>
<dbReference type="GO" id="GO:0006412">
    <property type="term" value="P:translation"/>
    <property type="evidence" value="ECO:0007669"/>
    <property type="project" value="TreeGrafter"/>
</dbReference>
<dbReference type="HAMAP" id="MF_01077">
    <property type="entry name" value="RimP"/>
    <property type="match status" value="1"/>
</dbReference>
<dbReference type="AlphaFoldDB" id="A0A2T0QFB3"/>
<dbReference type="OrthoDB" id="9805006at2"/>
<dbReference type="Gene3D" id="3.30.300.70">
    <property type="entry name" value="RimP-like superfamily, N-terminal"/>
    <property type="match status" value="1"/>
</dbReference>
<organism evidence="5 6">
    <name type="scientific">Allonocardiopsis opalescens</name>
    <dbReference type="NCBI Taxonomy" id="1144618"/>
    <lineage>
        <taxon>Bacteria</taxon>
        <taxon>Bacillati</taxon>
        <taxon>Actinomycetota</taxon>
        <taxon>Actinomycetes</taxon>
        <taxon>Streptosporangiales</taxon>
        <taxon>Allonocardiopsis</taxon>
    </lineage>
</organism>
<dbReference type="InterPro" id="IPR028998">
    <property type="entry name" value="RimP_C"/>
</dbReference>
<dbReference type="Proteomes" id="UP000237846">
    <property type="component" value="Unassembled WGS sequence"/>
</dbReference>
<dbReference type="GO" id="GO:0000028">
    <property type="term" value="P:ribosomal small subunit assembly"/>
    <property type="evidence" value="ECO:0007669"/>
    <property type="project" value="TreeGrafter"/>
</dbReference>
<evidence type="ECO:0000313" key="5">
    <source>
        <dbReference type="EMBL" id="PRY02608.1"/>
    </source>
</evidence>
<dbReference type="EMBL" id="PVZC01000001">
    <property type="protein sequence ID" value="PRY02608.1"/>
    <property type="molecule type" value="Genomic_DNA"/>
</dbReference>
<dbReference type="InterPro" id="IPR035956">
    <property type="entry name" value="RimP_N_sf"/>
</dbReference>
<evidence type="ECO:0000256" key="1">
    <source>
        <dbReference type="ARBA" id="ARBA00022490"/>
    </source>
</evidence>
<dbReference type="RefSeq" id="WP_106240464.1">
    <property type="nucleotide sequence ID" value="NZ_PVZC01000001.1"/>
</dbReference>
<dbReference type="NCBIfam" id="NF000930">
    <property type="entry name" value="PRK00092.2-2"/>
    <property type="match status" value="1"/>
</dbReference>
<protein>
    <recommendedName>
        <fullName evidence="3">Ribosome maturation factor RimP</fullName>
    </recommendedName>
</protein>
<gene>
    <name evidence="3" type="primary">rimP</name>
    <name evidence="5" type="ORF">CLV72_1011211</name>
</gene>
<keyword evidence="1 3" id="KW-0963">Cytoplasm</keyword>
<evidence type="ECO:0000256" key="3">
    <source>
        <dbReference type="HAMAP-Rule" id="MF_01077"/>
    </source>
</evidence>
<evidence type="ECO:0000313" key="6">
    <source>
        <dbReference type="Proteomes" id="UP000237846"/>
    </source>
</evidence>
<reference evidence="5 6" key="1">
    <citation type="submission" date="2018-03" db="EMBL/GenBank/DDBJ databases">
        <title>Genomic Encyclopedia of Archaeal and Bacterial Type Strains, Phase II (KMG-II): from individual species to whole genera.</title>
        <authorList>
            <person name="Goeker M."/>
        </authorList>
    </citation>
    <scope>NUCLEOTIDE SEQUENCE [LARGE SCALE GENOMIC DNA]</scope>
    <source>
        <strain evidence="5 6">DSM 45601</strain>
    </source>
</reference>
<comment type="caution">
    <text evidence="5">The sequence shown here is derived from an EMBL/GenBank/DDBJ whole genome shotgun (WGS) entry which is preliminary data.</text>
</comment>
<dbReference type="PANTHER" id="PTHR33867:SF1">
    <property type="entry name" value="RIBOSOME MATURATION FACTOR RIMP"/>
    <property type="match status" value="1"/>
</dbReference>
<dbReference type="GO" id="GO:0005829">
    <property type="term" value="C:cytosol"/>
    <property type="evidence" value="ECO:0007669"/>
    <property type="project" value="TreeGrafter"/>
</dbReference>
<evidence type="ECO:0000256" key="2">
    <source>
        <dbReference type="ARBA" id="ARBA00022517"/>
    </source>
</evidence>
<comment type="function">
    <text evidence="3">Required for maturation of 30S ribosomal subunits.</text>
</comment>
<dbReference type="CDD" id="cd01734">
    <property type="entry name" value="YlxS_C"/>
    <property type="match status" value="1"/>
</dbReference>
<accession>A0A2T0QFB3</accession>
<dbReference type="Pfam" id="PF02576">
    <property type="entry name" value="RimP_N"/>
    <property type="match status" value="1"/>
</dbReference>
<dbReference type="SUPFAM" id="SSF75420">
    <property type="entry name" value="YhbC-like, N-terminal domain"/>
    <property type="match status" value="1"/>
</dbReference>